<dbReference type="Pfam" id="PF00075">
    <property type="entry name" value="RNase_H"/>
    <property type="match status" value="1"/>
</dbReference>
<dbReference type="FunFam" id="3.40.970.10:FF:000001">
    <property type="entry name" value="Ribonuclease H1"/>
    <property type="match status" value="1"/>
</dbReference>
<dbReference type="InterPro" id="IPR036397">
    <property type="entry name" value="RNaseH_sf"/>
</dbReference>
<keyword evidence="6 9" id="KW-0255">Endonuclease</keyword>
<dbReference type="GO" id="GO:0000287">
    <property type="term" value="F:magnesium ion binding"/>
    <property type="evidence" value="ECO:0007669"/>
    <property type="project" value="UniProtKB-UniRule"/>
</dbReference>
<keyword evidence="4 9" id="KW-0540">Nuclease</keyword>
<keyword evidence="7 9" id="KW-0378">Hydrolase</keyword>
<comment type="caution">
    <text evidence="12">The sequence shown here is derived from an EMBL/GenBank/DDBJ whole genome shotgun (WGS) entry which is preliminary data.</text>
</comment>
<dbReference type="Pfam" id="PF01693">
    <property type="entry name" value="Cauli_VI"/>
    <property type="match status" value="1"/>
</dbReference>
<evidence type="ECO:0000256" key="8">
    <source>
        <dbReference type="ARBA" id="ARBA00022842"/>
    </source>
</evidence>
<comment type="function">
    <text evidence="9">Endonuclease that specifically degrades the RNA of RNA-DNA hybrids.</text>
</comment>
<name>A0A3S1BXK2_ELYCH</name>
<dbReference type="Gene3D" id="3.30.420.10">
    <property type="entry name" value="Ribonuclease H-like superfamily/Ribonuclease H"/>
    <property type="match status" value="1"/>
</dbReference>
<dbReference type="PIRSF" id="PIRSF036852">
    <property type="entry name" value="Ribonuclease_H1_euk"/>
    <property type="match status" value="1"/>
</dbReference>
<dbReference type="InterPro" id="IPR009027">
    <property type="entry name" value="Ribosomal_bL9/RNase_H1_N"/>
</dbReference>
<protein>
    <recommendedName>
        <fullName evidence="9">Ribonuclease H1</fullName>
        <shortName evidence="9">RNase H1</shortName>
        <ecNumber evidence="9">3.1.26.4</ecNumber>
    </recommendedName>
</protein>
<dbReference type="GO" id="GO:0004523">
    <property type="term" value="F:RNA-DNA hybrid ribonuclease activity"/>
    <property type="evidence" value="ECO:0007669"/>
    <property type="project" value="UniProtKB-UniRule"/>
</dbReference>
<dbReference type="Gene3D" id="3.40.970.10">
    <property type="entry name" value="Ribonuclease H1, N-terminal domain"/>
    <property type="match status" value="1"/>
</dbReference>
<evidence type="ECO:0000256" key="6">
    <source>
        <dbReference type="ARBA" id="ARBA00022759"/>
    </source>
</evidence>
<keyword evidence="8 9" id="KW-0460">Magnesium</keyword>
<dbReference type="Proteomes" id="UP000271974">
    <property type="component" value="Unassembled WGS sequence"/>
</dbReference>
<evidence type="ECO:0000313" key="13">
    <source>
        <dbReference type="Proteomes" id="UP000271974"/>
    </source>
</evidence>
<dbReference type="InterPro" id="IPR012337">
    <property type="entry name" value="RNaseH-like_sf"/>
</dbReference>
<evidence type="ECO:0000256" key="1">
    <source>
        <dbReference type="ARBA" id="ARBA00000077"/>
    </source>
</evidence>
<comment type="catalytic activity">
    <reaction evidence="1 9">
        <text>Endonucleolytic cleavage to 5'-phosphomonoester.</text>
        <dbReference type="EC" id="3.1.26.4"/>
    </reaction>
</comment>
<dbReference type="OrthoDB" id="407198at2759"/>
<feature type="region of interest" description="Disordered" evidence="10">
    <location>
        <begin position="176"/>
        <end position="204"/>
    </location>
</feature>
<sequence length="359" mass="39027">MLRTACRSCLLLLTMPKSGPWFYAVKHGKVPGVYNTWPECESQVKGFPKPVFKKFPSLLEAQNFVADEGRASTTKLSPGGTYFNACSPMASPISNHKNIISRTPSSSSNQATLSASRGSPVTLASLNFEVAKMQGTIDRLSGMMEGLSSDVGRILDVVNRIETAAFIAPGMKRNFSSMAREPDDRRERKKAKKEKSNVGGFTGPTFEEDDGVHVYTDGGCFDNGRNGARAGIGVYWGRDDPNNVSEALSGRPSNNRAEIHAAVKAVQVAKQKGIKNLVIHTDSQFLINGITKWIKGWKKNGWKLTTGHPVINKEDFSALDNELPGISVKWVYVRGHSGNPANEEADRLAKLGAEKAGLT</sequence>
<reference evidence="12 13" key="1">
    <citation type="submission" date="2019-01" db="EMBL/GenBank/DDBJ databases">
        <title>A draft genome assembly of the solar-powered sea slug Elysia chlorotica.</title>
        <authorList>
            <person name="Cai H."/>
            <person name="Li Q."/>
            <person name="Fang X."/>
            <person name="Li J."/>
            <person name="Curtis N.E."/>
            <person name="Altenburger A."/>
            <person name="Shibata T."/>
            <person name="Feng M."/>
            <person name="Maeda T."/>
            <person name="Schwartz J.A."/>
            <person name="Shigenobu S."/>
            <person name="Lundholm N."/>
            <person name="Nishiyama T."/>
            <person name="Yang H."/>
            <person name="Hasebe M."/>
            <person name="Li S."/>
            <person name="Pierce S.K."/>
            <person name="Wang J."/>
        </authorList>
    </citation>
    <scope>NUCLEOTIDE SEQUENCE [LARGE SCALE GENOMIC DNA]</scope>
    <source>
        <strain evidence="12">EC2010</strain>
        <tissue evidence="12">Whole organism of an adult</tissue>
    </source>
</reference>
<dbReference type="SUPFAM" id="SSF53098">
    <property type="entry name" value="Ribonuclease H-like"/>
    <property type="match status" value="1"/>
</dbReference>
<keyword evidence="13" id="KW-1185">Reference proteome</keyword>
<dbReference type="FunFam" id="3.30.420.10:FF:000115">
    <property type="entry name" value="Ribonuclease H"/>
    <property type="match status" value="1"/>
</dbReference>
<evidence type="ECO:0000256" key="7">
    <source>
        <dbReference type="ARBA" id="ARBA00022801"/>
    </source>
</evidence>
<evidence type="ECO:0000256" key="4">
    <source>
        <dbReference type="ARBA" id="ARBA00022722"/>
    </source>
</evidence>
<dbReference type="PROSITE" id="PS50879">
    <property type="entry name" value="RNASE_H_1"/>
    <property type="match status" value="1"/>
</dbReference>
<accession>A0A3S1BXK2</accession>
<organism evidence="12 13">
    <name type="scientific">Elysia chlorotica</name>
    <name type="common">Eastern emerald elysia</name>
    <name type="synonym">Sea slug</name>
    <dbReference type="NCBI Taxonomy" id="188477"/>
    <lineage>
        <taxon>Eukaryota</taxon>
        <taxon>Metazoa</taxon>
        <taxon>Spiralia</taxon>
        <taxon>Lophotrochozoa</taxon>
        <taxon>Mollusca</taxon>
        <taxon>Gastropoda</taxon>
        <taxon>Heterobranchia</taxon>
        <taxon>Euthyneura</taxon>
        <taxon>Panpulmonata</taxon>
        <taxon>Sacoglossa</taxon>
        <taxon>Placobranchoidea</taxon>
        <taxon>Plakobranchidae</taxon>
        <taxon>Elysia</taxon>
    </lineage>
</organism>
<dbReference type="InterPro" id="IPR017067">
    <property type="entry name" value="RNase_H1_euk"/>
</dbReference>
<dbReference type="InterPro" id="IPR011320">
    <property type="entry name" value="RNase_H1_N"/>
</dbReference>
<dbReference type="EC" id="3.1.26.4" evidence="9"/>
<dbReference type="AlphaFoldDB" id="A0A3S1BXK2"/>
<gene>
    <name evidence="12" type="ORF">EGW08_000870</name>
</gene>
<evidence type="ECO:0000256" key="5">
    <source>
        <dbReference type="ARBA" id="ARBA00022723"/>
    </source>
</evidence>
<evidence type="ECO:0000256" key="3">
    <source>
        <dbReference type="ARBA" id="ARBA00005300"/>
    </source>
</evidence>
<dbReference type="GO" id="GO:0003676">
    <property type="term" value="F:nucleic acid binding"/>
    <property type="evidence" value="ECO:0007669"/>
    <property type="project" value="UniProtKB-UniRule"/>
</dbReference>
<dbReference type="InterPro" id="IPR002156">
    <property type="entry name" value="RNaseH_domain"/>
</dbReference>
<dbReference type="EMBL" id="RQTK01000013">
    <property type="protein sequence ID" value="RUS91353.1"/>
    <property type="molecule type" value="Genomic_DNA"/>
</dbReference>
<dbReference type="CDD" id="cd09280">
    <property type="entry name" value="RNase_HI_eukaryote_like"/>
    <property type="match status" value="1"/>
</dbReference>
<evidence type="ECO:0000313" key="12">
    <source>
        <dbReference type="EMBL" id="RUS91353.1"/>
    </source>
</evidence>
<evidence type="ECO:0000256" key="2">
    <source>
        <dbReference type="ARBA" id="ARBA00001946"/>
    </source>
</evidence>
<evidence type="ECO:0000259" key="11">
    <source>
        <dbReference type="PROSITE" id="PS50879"/>
    </source>
</evidence>
<evidence type="ECO:0000256" key="10">
    <source>
        <dbReference type="SAM" id="MobiDB-lite"/>
    </source>
</evidence>
<dbReference type="PANTHER" id="PTHR10642:SF26">
    <property type="entry name" value="RIBONUCLEASE H1"/>
    <property type="match status" value="1"/>
</dbReference>
<dbReference type="InterPro" id="IPR037056">
    <property type="entry name" value="RNase_H1_N_sf"/>
</dbReference>
<dbReference type="GO" id="GO:0043137">
    <property type="term" value="P:DNA replication, removal of RNA primer"/>
    <property type="evidence" value="ECO:0007669"/>
    <property type="project" value="TreeGrafter"/>
</dbReference>
<dbReference type="InterPro" id="IPR050092">
    <property type="entry name" value="RNase_H"/>
</dbReference>
<comment type="similarity">
    <text evidence="3 9">Belongs to the RNase H family.</text>
</comment>
<dbReference type="SUPFAM" id="SSF55658">
    <property type="entry name" value="L9 N-domain-like"/>
    <property type="match status" value="1"/>
</dbReference>
<feature type="domain" description="RNase H type-1" evidence="11">
    <location>
        <begin position="208"/>
        <end position="354"/>
    </location>
</feature>
<dbReference type="STRING" id="188477.A0A3S1BXK2"/>
<comment type="cofactor">
    <cofactor evidence="2 9">
        <name>Mg(2+)</name>
        <dbReference type="ChEBI" id="CHEBI:18420"/>
    </cofactor>
</comment>
<keyword evidence="5 9" id="KW-0479">Metal-binding</keyword>
<proteinExistence type="inferred from homology"/>
<dbReference type="PANTHER" id="PTHR10642">
    <property type="entry name" value="RIBONUCLEASE H1"/>
    <property type="match status" value="1"/>
</dbReference>
<evidence type="ECO:0000256" key="9">
    <source>
        <dbReference type="PIRNR" id="PIRNR036852"/>
    </source>
</evidence>